<evidence type="ECO:0000256" key="1">
    <source>
        <dbReference type="PROSITE-ProRule" id="PRU00175"/>
    </source>
</evidence>
<proteinExistence type="predicted"/>
<evidence type="ECO:0000313" key="4">
    <source>
        <dbReference type="EMBL" id="KAF2807380.1"/>
    </source>
</evidence>
<dbReference type="PROSITE" id="PS50089">
    <property type="entry name" value="ZF_RING_2"/>
    <property type="match status" value="1"/>
</dbReference>
<evidence type="ECO:0000313" key="6">
    <source>
        <dbReference type="RefSeq" id="XP_033574344.1"/>
    </source>
</evidence>
<evidence type="ECO:0000313" key="5">
    <source>
        <dbReference type="Proteomes" id="UP000504636"/>
    </source>
</evidence>
<keyword evidence="1" id="KW-0862">Zinc</keyword>
<protein>
    <recommendedName>
        <fullName evidence="3">RING-type domain-containing protein</fullName>
    </recommendedName>
</protein>
<evidence type="ECO:0000256" key="2">
    <source>
        <dbReference type="SAM" id="MobiDB-lite"/>
    </source>
</evidence>
<keyword evidence="1" id="KW-0479">Metal-binding</keyword>
<dbReference type="Pfam" id="PF13639">
    <property type="entry name" value="zf-RING_2"/>
    <property type="match status" value="1"/>
</dbReference>
<keyword evidence="5" id="KW-1185">Reference proteome</keyword>
<dbReference type="RefSeq" id="XP_033574344.1">
    <property type="nucleotide sequence ID" value="XM_033722197.1"/>
</dbReference>
<feature type="compositionally biased region" description="Acidic residues" evidence="2">
    <location>
        <begin position="105"/>
        <end position="121"/>
    </location>
</feature>
<dbReference type="CDD" id="cd16448">
    <property type="entry name" value="RING-H2"/>
    <property type="match status" value="1"/>
</dbReference>
<dbReference type="AlphaFoldDB" id="A0A6A6YF66"/>
<evidence type="ECO:0000259" key="3">
    <source>
        <dbReference type="PROSITE" id="PS50089"/>
    </source>
</evidence>
<dbReference type="SUPFAM" id="SSF57850">
    <property type="entry name" value="RING/U-box"/>
    <property type="match status" value="1"/>
</dbReference>
<dbReference type="OrthoDB" id="3793892at2759"/>
<organism evidence="4">
    <name type="scientific">Mytilinidion resinicola</name>
    <dbReference type="NCBI Taxonomy" id="574789"/>
    <lineage>
        <taxon>Eukaryota</taxon>
        <taxon>Fungi</taxon>
        <taxon>Dikarya</taxon>
        <taxon>Ascomycota</taxon>
        <taxon>Pezizomycotina</taxon>
        <taxon>Dothideomycetes</taxon>
        <taxon>Pleosporomycetidae</taxon>
        <taxon>Mytilinidiales</taxon>
        <taxon>Mytilinidiaceae</taxon>
        <taxon>Mytilinidion</taxon>
    </lineage>
</organism>
<dbReference type="Proteomes" id="UP000504636">
    <property type="component" value="Unplaced"/>
</dbReference>
<reference evidence="6" key="2">
    <citation type="submission" date="2020-04" db="EMBL/GenBank/DDBJ databases">
        <authorList>
            <consortium name="NCBI Genome Project"/>
        </authorList>
    </citation>
    <scope>NUCLEOTIDE SEQUENCE</scope>
    <source>
        <strain evidence="6">CBS 304.34</strain>
    </source>
</reference>
<sequence length="276" mass="32174">MYSKREFLRYGITECDDENPPKEPECPICHLEYGTTDNDTPAEHAIRIEHCEHTFGSECYRQWIMPTNQRYTTGDGQRNACPMCKAVLFAPPWYNRDDEVPSDIEMASDSEESSDSEDAEAAQDSHTYDPNRVYPRRSASPEENAHLRRVYTLYHMRMANLDEIEAQRLLLGAHDVEQKELDRRDAAEKLPDNPIEAERVRIQREARRVVAERKRDGLVFNICAKEARNARLLREEADERLAVEEVTWRQKVDDEGEEHSERRQPGFRVLPGGRLR</sequence>
<gene>
    <name evidence="4 6" type="ORF">BDZ99DRAFT_478866</name>
</gene>
<dbReference type="InterPro" id="IPR001841">
    <property type="entry name" value="Znf_RING"/>
</dbReference>
<reference evidence="6" key="3">
    <citation type="submission" date="2025-04" db="UniProtKB">
        <authorList>
            <consortium name="RefSeq"/>
        </authorList>
    </citation>
    <scope>IDENTIFICATION</scope>
    <source>
        <strain evidence="6">CBS 304.34</strain>
    </source>
</reference>
<reference evidence="4 6" key="1">
    <citation type="journal article" date="2020" name="Stud. Mycol.">
        <title>101 Dothideomycetes genomes: a test case for predicting lifestyles and emergence of pathogens.</title>
        <authorList>
            <person name="Haridas S."/>
            <person name="Albert R."/>
            <person name="Binder M."/>
            <person name="Bloem J."/>
            <person name="Labutti K."/>
            <person name="Salamov A."/>
            <person name="Andreopoulos B."/>
            <person name="Baker S."/>
            <person name="Barry K."/>
            <person name="Bills G."/>
            <person name="Bluhm B."/>
            <person name="Cannon C."/>
            <person name="Castanera R."/>
            <person name="Culley D."/>
            <person name="Daum C."/>
            <person name="Ezra D."/>
            <person name="Gonzalez J."/>
            <person name="Henrissat B."/>
            <person name="Kuo A."/>
            <person name="Liang C."/>
            <person name="Lipzen A."/>
            <person name="Lutzoni F."/>
            <person name="Magnuson J."/>
            <person name="Mondo S."/>
            <person name="Nolan M."/>
            <person name="Ohm R."/>
            <person name="Pangilinan J."/>
            <person name="Park H.-J."/>
            <person name="Ramirez L."/>
            <person name="Alfaro M."/>
            <person name="Sun H."/>
            <person name="Tritt A."/>
            <person name="Yoshinaga Y."/>
            <person name="Zwiers L.-H."/>
            <person name="Turgeon B."/>
            <person name="Goodwin S."/>
            <person name="Spatafora J."/>
            <person name="Crous P."/>
            <person name="Grigoriev I."/>
        </authorList>
    </citation>
    <scope>NUCLEOTIDE SEQUENCE</scope>
    <source>
        <strain evidence="4 6">CBS 304.34</strain>
    </source>
</reference>
<feature type="domain" description="RING-type" evidence="3">
    <location>
        <begin position="26"/>
        <end position="85"/>
    </location>
</feature>
<dbReference type="Gene3D" id="3.30.40.10">
    <property type="entry name" value="Zinc/RING finger domain, C3HC4 (zinc finger)"/>
    <property type="match status" value="1"/>
</dbReference>
<dbReference type="GO" id="GO:0008270">
    <property type="term" value="F:zinc ion binding"/>
    <property type="evidence" value="ECO:0007669"/>
    <property type="project" value="UniProtKB-KW"/>
</dbReference>
<accession>A0A6A6YF66</accession>
<dbReference type="InterPro" id="IPR013083">
    <property type="entry name" value="Znf_RING/FYVE/PHD"/>
</dbReference>
<name>A0A6A6YF66_9PEZI</name>
<dbReference type="GeneID" id="54463090"/>
<keyword evidence="1" id="KW-0863">Zinc-finger</keyword>
<dbReference type="EMBL" id="MU003705">
    <property type="protein sequence ID" value="KAF2807380.1"/>
    <property type="molecule type" value="Genomic_DNA"/>
</dbReference>
<feature type="region of interest" description="Disordered" evidence="2">
    <location>
        <begin position="105"/>
        <end position="141"/>
    </location>
</feature>
<feature type="compositionally biased region" description="Basic and acidic residues" evidence="2">
    <location>
        <begin position="251"/>
        <end position="264"/>
    </location>
</feature>
<feature type="region of interest" description="Disordered" evidence="2">
    <location>
        <begin position="251"/>
        <end position="276"/>
    </location>
</feature>